<organism evidence="1 2">
    <name type="scientific">Sulfurimonas sediminis</name>
    <dbReference type="NCBI Taxonomy" id="2590020"/>
    <lineage>
        <taxon>Bacteria</taxon>
        <taxon>Pseudomonadati</taxon>
        <taxon>Campylobacterota</taxon>
        <taxon>Epsilonproteobacteria</taxon>
        <taxon>Campylobacterales</taxon>
        <taxon>Sulfurimonadaceae</taxon>
        <taxon>Sulfurimonas</taxon>
    </lineage>
</organism>
<keyword evidence="2" id="KW-1185">Reference proteome</keyword>
<dbReference type="EMBL" id="CP041235">
    <property type="protein sequence ID" value="QOP43578.1"/>
    <property type="molecule type" value="Genomic_DNA"/>
</dbReference>
<dbReference type="AlphaFoldDB" id="A0A7M1B4E6"/>
<sequence>MDYSIIEHKHRFASWAASRGASTSPLCRFEVEFGKMLLEKSALYEVAKSIDNLPNFSDFTKEHRMWREEIIGIAKEHQKEFTHGVAAKLINLYLKSIFVCVENINDKRIQAIHPPIDSILLEELYKKNIGNQKLAWNKARKTKWSKFNSIDYEEVIEAIKLSTKEGLWTIEKYWQGYQ</sequence>
<dbReference type="RefSeq" id="WP_193149664.1">
    <property type="nucleotide sequence ID" value="NZ_CP041235.1"/>
</dbReference>
<gene>
    <name evidence="1" type="ORF">FJR45_06280</name>
</gene>
<reference evidence="1 2" key="1">
    <citation type="submission" date="2019-06" db="EMBL/GenBank/DDBJ databases">
        <title>Sulfurimonas gotlandica sp. nov., a chemoautotrophic and psychrotolerant epsilonproteobacterium isolated from a pelagic redoxcline, and an emended description of the genus Sulfurimonas.</title>
        <authorList>
            <person name="Wang S."/>
            <person name="Jiang L."/>
            <person name="Shao Z."/>
        </authorList>
    </citation>
    <scope>NUCLEOTIDE SEQUENCE [LARGE SCALE GENOMIC DNA]</scope>
    <source>
        <strain evidence="1 2">S2-6</strain>
    </source>
</reference>
<name>A0A7M1B4E6_9BACT</name>
<evidence type="ECO:0000313" key="2">
    <source>
        <dbReference type="Proteomes" id="UP000593719"/>
    </source>
</evidence>
<dbReference type="Proteomes" id="UP000593719">
    <property type="component" value="Chromosome"/>
</dbReference>
<protein>
    <submittedName>
        <fullName evidence="1">Uncharacterized protein</fullName>
    </submittedName>
</protein>
<accession>A0A7M1B4E6</accession>
<proteinExistence type="predicted"/>
<dbReference type="KEGG" id="ssei:FJR45_06280"/>
<evidence type="ECO:0000313" key="1">
    <source>
        <dbReference type="EMBL" id="QOP43578.1"/>
    </source>
</evidence>